<dbReference type="Gene3D" id="3.40.50.720">
    <property type="entry name" value="NAD(P)-binding Rossmann-like Domain"/>
    <property type="match status" value="1"/>
</dbReference>
<gene>
    <name evidence="4" type="ORF">D0Z07_7847</name>
</gene>
<dbReference type="Pfam" id="PF05368">
    <property type="entry name" value="NmrA"/>
    <property type="match status" value="1"/>
</dbReference>
<sequence length="297" mass="32160">MGTRKYLVVGATGKQGGSVVSALQSLSPSFPIHIFALTRSVSSPRAQSLAADPNVSVIAGDPSTLETVFSQIGTGIDGVFCMTVPGQKAREEDQAKAFIDASIKYRVKHFVFTSGDRGGPGKSDNNPTNVPNLKSKHAIEVYLKAQAEGRMAWTILRPTTFMDMLSTDTHGKGFGRLWAGLGEKPLQIISTRDIGHFGAEALLKPDQYNGKARSIAGDELSFEEASKIFQEETGHQMPLAPCIVGSGLKLLVGDLGAMFGWLRTDGYGVDITGLRKEYPGLQTFRQWIQESSGWRKH</sequence>
<organism evidence="4 5">
    <name type="scientific">Hyphodiscus hymeniophilus</name>
    <dbReference type="NCBI Taxonomy" id="353542"/>
    <lineage>
        <taxon>Eukaryota</taxon>
        <taxon>Fungi</taxon>
        <taxon>Dikarya</taxon>
        <taxon>Ascomycota</taxon>
        <taxon>Pezizomycotina</taxon>
        <taxon>Leotiomycetes</taxon>
        <taxon>Helotiales</taxon>
        <taxon>Hyphodiscaceae</taxon>
        <taxon>Hyphodiscus</taxon>
    </lineage>
</organism>
<accession>A0A9P6SNA1</accession>
<reference evidence="4" key="1">
    <citation type="submission" date="2019-07" db="EMBL/GenBank/DDBJ databases">
        <title>Hyphodiscus hymeniophilus genome sequencing and assembly.</title>
        <authorList>
            <person name="Kramer G."/>
            <person name="Nodwell J."/>
        </authorList>
    </citation>
    <scope>NUCLEOTIDE SEQUENCE</scope>
    <source>
        <strain evidence="4">ATCC 34498</strain>
    </source>
</reference>
<dbReference type="InterPro" id="IPR051164">
    <property type="entry name" value="NmrA-like_oxidored"/>
</dbReference>
<name>A0A9P6SNA1_9HELO</name>
<dbReference type="GO" id="GO:0005634">
    <property type="term" value="C:nucleus"/>
    <property type="evidence" value="ECO:0007669"/>
    <property type="project" value="TreeGrafter"/>
</dbReference>
<keyword evidence="5" id="KW-1185">Reference proteome</keyword>
<dbReference type="Gene3D" id="3.90.25.10">
    <property type="entry name" value="UDP-galactose 4-epimerase, domain 1"/>
    <property type="match status" value="1"/>
</dbReference>
<dbReference type="SUPFAM" id="SSF51735">
    <property type="entry name" value="NAD(P)-binding Rossmann-fold domains"/>
    <property type="match status" value="1"/>
</dbReference>
<comment type="caution">
    <text evidence="4">The sequence shown here is derived from an EMBL/GenBank/DDBJ whole genome shotgun (WGS) entry which is preliminary data.</text>
</comment>
<evidence type="ECO:0000256" key="2">
    <source>
        <dbReference type="ARBA" id="ARBA00022857"/>
    </source>
</evidence>
<protein>
    <recommendedName>
        <fullName evidence="3">NmrA-like domain-containing protein</fullName>
    </recommendedName>
</protein>
<dbReference type="PANTHER" id="PTHR42748:SF7">
    <property type="entry name" value="NMRA LIKE REDOX SENSOR 1-RELATED"/>
    <property type="match status" value="1"/>
</dbReference>
<evidence type="ECO:0000259" key="3">
    <source>
        <dbReference type="Pfam" id="PF05368"/>
    </source>
</evidence>
<dbReference type="InterPro" id="IPR036291">
    <property type="entry name" value="NAD(P)-bd_dom_sf"/>
</dbReference>
<dbReference type="OrthoDB" id="9997102at2759"/>
<dbReference type="PANTHER" id="PTHR42748">
    <property type="entry name" value="NITROGEN METABOLITE REPRESSION PROTEIN NMRA FAMILY MEMBER"/>
    <property type="match status" value="1"/>
</dbReference>
<evidence type="ECO:0000313" key="5">
    <source>
        <dbReference type="Proteomes" id="UP000785200"/>
    </source>
</evidence>
<dbReference type="AlphaFoldDB" id="A0A9P6SNA1"/>
<dbReference type="InterPro" id="IPR008030">
    <property type="entry name" value="NmrA-like"/>
</dbReference>
<proteinExistence type="inferred from homology"/>
<evidence type="ECO:0000313" key="4">
    <source>
        <dbReference type="EMBL" id="KAG0645925.1"/>
    </source>
</evidence>
<evidence type="ECO:0000256" key="1">
    <source>
        <dbReference type="ARBA" id="ARBA00006328"/>
    </source>
</evidence>
<keyword evidence="2" id="KW-0521">NADP</keyword>
<dbReference type="Proteomes" id="UP000785200">
    <property type="component" value="Unassembled WGS sequence"/>
</dbReference>
<comment type="similarity">
    <text evidence="1">Belongs to the NmrA-type oxidoreductase family.</text>
</comment>
<feature type="domain" description="NmrA-like" evidence="3">
    <location>
        <begin position="5"/>
        <end position="236"/>
    </location>
</feature>
<dbReference type="EMBL" id="VNKQ01000017">
    <property type="protein sequence ID" value="KAG0645925.1"/>
    <property type="molecule type" value="Genomic_DNA"/>
</dbReference>